<reference evidence="1" key="1">
    <citation type="journal article" date="2019" name="Environ. Microbiol.">
        <title>Fungal ecological strategies reflected in gene transcription - a case study of two litter decomposers.</title>
        <authorList>
            <person name="Barbi F."/>
            <person name="Kohler A."/>
            <person name="Barry K."/>
            <person name="Baskaran P."/>
            <person name="Daum C."/>
            <person name="Fauchery L."/>
            <person name="Ihrmark K."/>
            <person name="Kuo A."/>
            <person name="LaButti K."/>
            <person name="Lipzen A."/>
            <person name="Morin E."/>
            <person name="Grigoriev I.V."/>
            <person name="Henrissat B."/>
            <person name="Lindahl B."/>
            <person name="Martin F."/>
        </authorList>
    </citation>
    <scope>NUCLEOTIDE SEQUENCE</scope>
    <source>
        <strain evidence="1">JB14</strain>
    </source>
</reference>
<dbReference type="OrthoDB" id="2845803at2759"/>
<dbReference type="EMBL" id="ML769430">
    <property type="protein sequence ID" value="KAE9402909.1"/>
    <property type="molecule type" value="Genomic_DNA"/>
</dbReference>
<sequence>MAQPAPSLPSNTTVKLSSLAQWSVERIAAIFEAATEEDALKAIAETFPDDVHASLNGSPLPRPMIDKAVLAMRPGPKGGLKVVWKEKTEAPTDSSNRNGAFGGYYHITGILKPDPETKQLVPFVRHKIVTVKIQSQSEDLSYDSRKITELVYVACDHPTA</sequence>
<keyword evidence="2" id="KW-1185">Reference proteome</keyword>
<accession>A0A6A4HWP3</accession>
<organism evidence="1 2">
    <name type="scientific">Gymnopus androsaceus JB14</name>
    <dbReference type="NCBI Taxonomy" id="1447944"/>
    <lineage>
        <taxon>Eukaryota</taxon>
        <taxon>Fungi</taxon>
        <taxon>Dikarya</taxon>
        <taxon>Basidiomycota</taxon>
        <taxon>Agaricomycotina</taxon>
        <taxon>Agaricomycetes</taxon>
        <taxon>Agaricomycetidae</taxon>
        <taxon>Agaricales</taxon>
        <taxon>Marasmiineae</taxon>
        <taxon>Omphalotaceae</taxon>
        <taxon>Gymnopus</taxon>
    </lineage>
</organism>
<dbReference type="Proteomes" id="UP000799118">
    <property type="component" value="Unassembled WGS sequence"/>
</dbReference>
<gene>
    <name evidence="1" type="ORF">BT96DRAFT_815751</name>
</gene>
<name>A0A6A4HWP3_9AGAR</name>
<dbReference type="AlphaFoldDB" id="A0A6A4HWP3"/>
<evidence type="ECO:0000313" key="1">
    <source>
        <dbReference type="EMBL" id="KAE9402909.1"/>
    </source>
</evidence>
<evidence type="ECO:0000313" key="2">
    <source>
        <dbReference type="Proteomes" id="UP000799118"/>
    </source>
</evidence>
<protein>
    <submittedName>
        <fullName evidence="1">Uncharacterized protein</fullName>
    </submittedName>
</protein>
<proteinExistence type="predicted"/>